<accession>A0ABD0P051</accession>
<dbReference type="AlphaFoldDB" id="A0ABD0P051"/>
<feature type="non-terminal residue" evidence="2">
    <location>
        <position position="1"/>
    </location>
</feature>
<feature type="region of interest" description="Disordered" evidence="1">
    <location>
        <begin position="18"/>
        <end position="85"/>
    </location>
</feature>
<comment type="caution">
    <text evidence="2">The sequence shown here is derived from an EMBL/GenBank/DDBJ whole genome shotgun (WGS) entry which is preliminary data.</text>
</comment>
<keyword evidence="3" id="KW-1185">Reference proteome</keyword>
<evidence type="ECO:0000313" key="2">
    <source>
        <dbReference type="EMBL" id="KAL0166931.1"/>
    </source>
</evidence>
<feature type="non-terminal residue" evidence="2">
    <location>
        <position position="85"/>
    </location>
</feature>
<feature type="compositionally biased region" description="Polar residues" evidence="1">
    <location>
        <begin position="35"/>
        <end position="55"/>
    </location>
</feature>
<dbReference type="Proteomes" id="UP001529510">
    <property type="component" value="Unassembled WGS sequence"/>
</dbReference>
<dbReference type="EMBL" id="JAMKFB020000019">
    <property type="protein sequence ID" value="KAL0166931.1"/>
    <property type="molecule type" value="Genomic_DNA"/>
</dbReference>
<reference evidence="2 3" key="1">
    <citation type="submission" date="2024-05" db="EMBL/GenBank/DDBJ databases">
        <title>Genome sequencing and assembly of Indian major carp, Cirrhinus mrigala (Hamilton, 1822).</title>
        <authorList>
            <person name="Mohindra V."/>
            <person name="Chowdhury L.M."/>
            <person name="Lal K."/>
            <person name="Jena J.K."/>
        </authorList>
    </citation>
    <scope>NUCLEOTIDE SEQUENCE [LARGE SCALE GENOMIC DNA]</scope>
    <source>
        <strain evidence="2">CM1030</strain>
        <tissue evidence="2">Blood</tissue>
    </source>
</reference>
<gene>
    <name evidence="2" type="ORF">M9458_038775</name>
</gene>
<evidence type="ECO:0000256" key="1">
    <source>
        <dbReference type="SAM" id="MobiDB-lite"/>
    </source>
</evidence>
<proteinExistence type="predicted"/>
<evidence type="ECO:0000313" key="3">
    <source>
        <dbReference type="Proteomes" id="UP001529510"/>
    </source>
</evidence>
<organism evidence="2 3">
    <name type="scientific">Cirrhinus mrigala</name>
    <name type="common">Mrigala</name>
    <dbReference type="NCBI Taxonomy" id="683832"/>
    <lineage>
        <taxon>Eukaryota</taxon>
        <taxon>Metazoa</taxon>
        <taxon>Chordata</taxon>
        <taxon>Craniata</taxon>
        <taxon>Vertebrata</taxon>
        <taxon>Euteleostomi</taxon>
        <taxon>Actinopterygii</taxon>
        <taxon>Neopterygii</taxon>
        <taxon>Teleostei</taxon>
        <taxon>Ostariophysi</taxon>
        <taxon>Cypriniformes</taxon>
        <taxon>Cyprinidae</taxon>
        <taxon>Labeoninae</taxon>
        <taxon>Labeonini</taxon>
        <taxon>Cirrhinus</taxon>
    </lineage>
</organism>
<protein>
    <submittedName>
        <fullName evidence="2">Uncharacterized protein</fullName>
    </submittedName>
</protein>
<feature type="compositionally biased region" description="Basic and acidic residues" evidence="1">
    <location>
        <begin position="76"/>
        <end position="85"/>
    </location>
</feature>
<name>A0ABD0P051_CIRMR</name>
<sequence length="85" mass="9709">DDSQIRSPSMLQRLLTLPSQLLEDDEESMDAVPSQEVSTDQADSQVDTGSKSNQTNKKKDEEDEEEEDDEDDDEMTDRCESMKHK</sequence>
<feature type="compositionally biased region" description="Acidic residues" evidence="1">
    <location>
        <begin position="61"/>
        <end position="75"/>
    </location>
</feature>